<evidence type="ECO:0000313" key="1">
    <source>
        <dbReference type="EMBL" id="CAH3151192.1"/>
    </source>
</evidence>
<dbReference type="Proteomes" id="UP001159427">
    <property type="component" value="Unassembled WGS sequence"/>
</dbReference>
<evidence type="ECO:0000313" key="2">
    <source>
        <dbReference type="Proteomes" id="UP001159427"/>
    </source>
</evidence>
<sequence>MYFRSYVLVPSRTIVAILFFHALHEVSRVIMWLTTVLCRRWTPGRLFAGRNRLVRQINPATMRRKKARLERRLSYIDSLTVVPFLTQPQEAGHSQERKIEEWKMFKEAVKTHKDKKMGAIRAFETQESKPKGILQHLDVARTQHE</sequence>
<comment type="caution">
    <text evidence="1">The sequence shown here is derived from an EMBL/GenBank/DDBJ whole genome shotgun (WGS) entry which is preliminary data.</text>
</comment>
<dbReference type="InterPro" id="IPR016576">
    <property type="entry name" value="Ribosomal_mL63"/>
</dbReference>
<protein>
    <submittedName>
        <fullName evidence="1">Uncharacterized protein</fullName>
    </submittedName>
</protein>
<accession>A0ABN8PZ45</accession>
<dbReference type="Pfam" id="PF14978">
    <property type="entry name" value="MRP-63"/>
    <property type="match status" value="1"/>
</dbReference>
<proteinExistence type="predicted"/>
<reference evidence="1 2" key="1">
    <citation type="submission" date="2022-05" db="EMBL/GenBank/DDBJ databases">
        <authorList>
            <consortium name="Genoscope - CEA"/>
            <person name="William W."/>
        </authorList>
    </citation>
    <scope>NUCLEOTIDE SEQUENCE [LARGE SCALE GENOMIC DNA]</scope>
</reference>
<gene>
    <name evidence="1" type="ORF">PEVE_00000348</name>
</gene>
<keyword evidence="2" id="KW-1185">Reference proteome</keyword>
<dbReference type="EMBL" id="CALNXI010001007">
    <property type="protein sequence ID" value="CAH3151192.1"/>
    <property type="molecule type" value="Genomic_DNA"/>
</dbReference>
<dbReference type="PANTHER" id="PTHR14520:SF4">
    <property type="entry name" value="LARGE RIBOSOMAL SUBUNIT PROTEIN ML63"/>
    <property type="match status" value="1"/>
</dbReference>
<dbReference type="PANTHER" id="PTHR14520">
    <property type="entry name" value="MITOCHONDRIAL RIBOSOMAL PROTEIN 63"/>
    <property type="match status" value="1"/>
</dbReference>
<organism evidence="1 2">
    <name type="scientific">Porites evermanni</name>
    <dbReference type="NCBI Taxonomy" id="104178"/>
    <lineage>
        <taxon>Eukaryota</taxon>
        <taxon>Metazoa</taxon>
        <taxon>Cnidaria</taxon>
        <taxon>Anthozoa</taxon>
        <taxon>Hexacorallia</taxon>
        <taxon>Scleractinia</taxon>
        <taxon>Fungiina</taxon>
        <taxon>Poritidae</taxon>
        <taxon>Porites</taxon>
    </lineage>
</organism>
<name>A0ABN8PZ45_9CNID</name>